<feature type="compositionally biased region" description="Low complexity" evidence="1">
    <location>
        <begin position="133"/>
        <end position="146"/>
    </location>
</feature>
<dbReference type="SMART" id="SM01083">
    <property type="entry name" value="Cir_N"/>
    <property type="match status" value="1"/>
</dbReference>
<feature type="domain" description="CBF1-interacting co-repressor CIR N-terminal" evidence="2">
    <location>
        <begin position="14"/>
        <end position="50"/>
    </location>
</feature>
<dbReference type="AlphaFoldDB" id="G0UZK8"/>
<sequence length="218" mass="24817">MYASHNKDINRHKSFHPLTYRNLSRVERGLEEAEREQKAKEKRSAELRHDQEQRRYDDLVLASSADTMATQFAKFRQVENIFAAEADFAGKPTTPTVVAESNGSGLAFQKDPLDTNGIQKRSREDSEGSCPQGSTASSGTVTGSISRSDAVRLRKELDRIQKERHDPLRRVEQFQNRTVAAEAKRRVVEARARAQSSTEDVQKDMVRDRLQQLLDMKK</sequence>
<accession>G0UZK8</accession>
<evidence type="ECO:0000259" key="2">
    <source>
        <dbReference type="SMART" id="SM01083"/>
    </source>
</evidence>
<feature type="region of interest" description="Disordered" evidence="1">
    <location>
        <begin position="1"/>
        <end position="20"/>
    </location>
</feature>
<feature type="compositionally biased region" description="Basic and acidic residues" evidence="1">
    <location>
        <begin position="1"/>
        <end position="11"/>
    </location>
</feature>
<reference evidence="3" key="1">
    <citation type="journal article" date="2012" name="Proc. Natl. Acad. Sci. U.S.A.">
        <title>Antigenic diversity is generated by distinct evolutionary mechanisms in African trypanosome species.</title>
        <authorList>
            <person name="Jackson A.P."/>
            <person name="Berry A."/>
            <person name="Aslett M."/>
            <person name="Allison H.C."/>
            <person name="Burton P."/>
            <person name="Vavrova-Anderson J."/>
            <person name="Brown R."/>
            <person name="Browne H."/>
            <person name="Corton N."/>
            <person name="Hauser H."/>
            <person name="Gamble J."/>
            <person name="Gilderthorp R."/>
            <person name="Marcello L."/>
            <person name="McQuillan J."/>
            <person name="Otto T.D."/>
            <person name="Quail M.A."/>
            <person name="Sanders M.J."/>
            <person name="van Tonder A."/>
            <person name="Ginger M.L."/>
            <person name="Field M.C."/>
            <person name="Barry J.D."/>
            <person name="Hertz-Fowler C."/>
            <person name="Berriman M."/>
        </authorList>
    </citation>
    <scope>NUCLEOTIDE SEQUENCE</scope>
    <source>
        <strain evidence="3">IL3000</strain>
    </source>
</reference>
<gene>
    <name evidence="3" type="ORF">TCIL3000_11_2150</name>
</gene>
<feature type="region of interest" description="Disordered" evidence="1">
    <location>
        <begin position="94"/>
        <end position="148"/>
    </location>
</feature>
<feature type="compositionally biased region" description="Polar residues" evidence="1">
    <location>
        <begin position="94"/>
        <end position="104"/>
    </location>
</feature>
<name>G0UZK8_TRYCI</name>
<organism evidence="3">
    <name type="scientific">Trypanosoma congolense (strain IL3000)</name>
    <dbReference type="NCBI Taxonomy" id="1068625"/>
    <lineage>
        <taxon>Eukaryota</taxon>
        <taxon>Discoba</taxon>
        <taxon>Euglenozoa</taxon>
        <taxon>Kinetoplastea</taxon>
        <taxon>Metakinetoplastina</taxon>
        <taxon>Trypanosomatida</taxon>
        <taxon>Trypanosomatidae</taxon>
        <taxon>Trypanosoma</taxon>
        <taxon>Nannomonas</taxon>
    </lineage>
</organism>
<evidence type="ECO:0000313" key="3">
    <source>
        <dbReference type="EMBL" id="CCC94827.1"/>
    </source>
</evidence>
<feature type="region of interest" description="Disordered" evidence="1">
    <location>
        <begin position="28"/>
        <end position="51"/>
    </location>
</feature>
<proteinExistence type="predicted"/>
<dbReference type="EMBL" id="HE575324">
    <property type="protein sequence ID" value="CCC94827.1"/>
    <property type="molecule type" value="Genomic_DNA"/>
</dbReference>
<dbReference type="InterPro" id="IPR019339">
    <property type="entry name" value="CIR_N_dom"/>
</dbReference>
<protein>
    <recommendedName>
        <fullName evidence="2">CBF1-interacting co-repressor CIR N-terminal domain-containing protein</fullName>
    </recommendedName>
</protein>
<dbReference type="VEuPathDB" id="TriTrypDB:TcIL3000.11.2150"/>
<evidence type="ECO:0000256" key="1">
    <source>
        <dbReference type="SAM" id="MobiDB-lite"/>
    </source>
</evidence>